<dbReference type="KEGG" id="bacg:D2962_13210"/>
<keyword evidence="2" id="KW-1185">Reference proteome</keyword>
<name>A0A3G2R9Y2_9FIRM</name>
<accession>A0A3G2R9Y2</accession>
<evidence type="ECO:0000313" key="1">
    <source>
        <dbReference type="EMBL" id="AYO32302.1"/>
    </source>
</evidence>
<sequence length="39" mass="4633">MKKRVGQHGKPFILYKFRTMIDGAHRFFHHLPALSQQPL</sequence>
<organism evidence="1 2">
    <name type="scientific">Biomaibacter acetigenes</name>
    <dbReference type="NCBI Taxonomy" id="2316383"/>
    <lineage>
        <taxon>Bacteria</taxon>
        <taxon>Bacillati</taxon>
        <taxon>Bacillota</taxon>
        <taxon>Clostridia</taxon>
        <taxon>Thermosediminibacterales</taxon>
        <taxon>Tepidanaerobacteraceae</taxon>
        <taxon>Biomaibacter</taxon>
    </lineage>
</organism>
<proteinExistence type="predicted"/>
<dbReference type="AlphaFoldDB" id="A0A3G2R9Y2"/>
<protein>
    <submittedName>
        <fullName evidence="1">Uncharacterized protein</fullName>
    </submittedName>
</protein>
<dbReference type="Proteomes" id="UP000280960">
    <property type="component" value="Chromosome"/>
</dbReference>
<gene>
    <name evidence="1" type="ORF">D2962_13210</name>
</gene>
<dbReference type="RefSeq" id="WP_122015799.1">
    <property type="nucleotide sequence ID" value="NZ_CP033169.1"/>
</dbReference>
<dbReference type="EMBL" id="CP033169">
    <property type="protein sequence ID" value="AYO32302.1"/>
    <property type="molecule type" value="Genomic_DNA"/>
</dbReference>
<evidence type="ECO:0000313" key="2">
    <source>
        <dbReference type="Proteomes" id="UP000280960"/>
    </source>
</evidence>
<reference evidence="1 2" key="1">
    <citation type="submission" date="2018-10" db="EMBL/GenBank/DDBJ databases">
        <authorList>
            <person name="Zhang X."/>
        </authorList>
    </citation>
    <scope>NUCLEOTIDE SEQUENCE [LARGE SCALE GENOMIC DNA]</scope>
    <source>
        <strain evidence="1 2">SK-G1</strain>
    </source>
</reference>